<dbReference type="PANTHER" id="PTHR32114">
    <property type="entry name" value="ABC TRANSPORTER ABCH.3"/>
    <property type="match status" value="1"/>
</dbReference>
<accession>A0A481Z5T6</accession>
<feature type="coiled-coil region" evidence="1">
    <location>
        <begin position="354"/>
        <end position="381"/>
    </location>
</feature>
<evidence type="ECO:0000256" key="1">
    <source>
        <dbReference type="SAM" id="Coils"/>
    </source>
</evidence>
<reference evidence="3" key="1">
    <citation type="journal article" date="2019" name="MBio">
        <title>Virus Genomes from Deep Sea Sediments Expand the Ocean Megavirome and Support Independent Origins of Viral Gigantism.</title>
        <authorList>
            <person name="Backstrom D."/>
            <person name="Yutin N."/>
            <person name="Jorgensen S.L."/>
            <person name="Dharamshi J."/>
            <person name="Homa F."/>
            <person name="Zaremba-Niedwiedzka K."/>
            <person name="Spang A."/>
            <person name="Wolf Y.I."/>
            <person name="Koonin E.V."/>
            <person name="Ettema T.J."/>
        </authorList>
    </citation>
    <scope>NUCLEOTIDE SEQUENCE</scope>
</reference>
<dbReference type="EMBL" id="MK500488">
    <property type="protein sequence ID" value="QBK90469.1"/>
    <property type="molecule type" value="Genomic_DNA"/>
</dbReference>
<evidence type="ECO:0000313" key="3">
    <source>
        <dbReference type="EMBL" id="QBK90469.1"/>
    </source>
</evidence>
<dbReference type="Gene3D" id="3.40.50.300">
    <property type="entry name" value="P-loop containing nucleotide triphosphate hydrolases"/>
    <property type="match status" value="2"/>
</dbReference>
<dbReference type="Pfam" id="PF13476">
    <property type="entry name" value="AAA_23"/>
    <property type="match status" value="1"/>
</dbReference>
<keyword evidence="1" id="KW-0175">Coiled coil</keyword>
<protein>
    <submittedName>
        <fullName evidence="3">Chromosome segregation ATPase</fullName>
    </submittedName>
</protein>
<gene>
    <name evidence="3" type="ORF">LCPAC103_01500</name>
</gene>
<dbReference type="GO" id="GO:0016887">
    <property type="term" value="F:ATP hydrolysis activity"/>
    <property type="evidence" value="ECO:0007669"/>
    <property type="project" value="InterPro"/>
</dbReference>
<feature type="domain" description="Rad50/SbcC-type AAA" evidence="2">
    <location>
        <begin position="2"/>
        <end position="232"/>
    </location>
</feature>
<dbReference type="PANTHER" id="PTHR32114:SF2">
    <property type="entry name" value="ABC TRANSPORTER ABCH.3"/>
    <property type="match status" value="1"/>
</dbReference>
<organism evidence="3">
    <name type="scientific">Pithovirus LCPAC103</name>
    <dbReference type="NCBI Taxonomy" id="2506588"/>
    <lineage>
        <taxon>Viruses</taxon>
        <taxon>Pithoviruses</taxon>
    </lineage>
</organism>
<dbReference type="InterPro" id="IPR038729">
    <property type="entry name" value="Rad50/SbcC_AAA"/>
</dbReference>
<proteinExistence type="predicted"/>
<sequence length="804" mass="90310">MKLEIIGFRCYKTASFEFPSAGISLLAGVSGAGKSTIFQAIYWCLYGKLRNVYAKTHGSKCQVTVVINMPSPDRPDRPDRSGREFQAIRQKKPDRITVIYEGCTWTDTVAQDLINQIFGDAQLWVSTSYIQQSGRCQLLAGSQKEKLVALKKISLGNDDPGEYINKIDLKVKQLEFNVSGQRQVFDHQLAEFTKIITEKPVDTKAIAGLSEVDKYQQQKTSLIAEIAELYQQVLKFREFKGQSEQVNKMLSSKTNRLTELTSGEKSVSSTIELDKQITELRTRIGTAVHQDTIKTRLSNLENSIKSNRAALPADIAEADLATLAAKSELDINTKISQYKHGKSVCEALACQYTLAAIKVKLTELQDQLQTANELLKYHQTQQRITSLKNRLIFVDESLPVNIAETEDKLRQAHQSLNLMTCPDCESTLRFISGKLVKVTGSKPVTAVEIMALQTKLNQLNQTKRNIASNAGYLASIQELESLYSEPLVDDPDLPSTEILKGNISRLQSVMVTELPPYSVAQVRQAKQILDLERQLALVKMDLKPGVGLTVDQVSGAKENLKSLQARRDTQIRRSTEVRTLEQEITRLRTQQFKIQQAILDNPEIRYQSSNKQLAELNLFLEQIKHADHCVKLENKLKADRSVLELAYHDLAALQNLKASAIKVEYQQLDHTVSSINLILEETLEMLFTEPIQVSLSMFKTLKTSHRIKPEVNLSIFYRGIDYDSVNQMSGGEGDRVSLAVIVALGIVSTARILLLDECLSSLNAEFREAAVKMIRKFNFSGRTVLIVDHESVEGLYDKIIRVVR</sequence>
<dbReference type="InterPro" id="IPR027417">
    <property type="entry name" value="P-loop_NTPase"/>
</dbReference>
<evidence type="ECO:0000259" key="2">
    <source>
        <dbReference type="Pfam" id="PF13476"/>
    </source>
</evidence>
<name>A0A481Z5T6_9VIRU</name>
<dbReference type="GO" id="GO:0006302">
    <property type="term" value="P:double-strand break repair"/>
    <property type="evidence" value="ECO:0007669"/>
    <property type="project" value="InterPro"/>
</dbReference>
<dbReference type="SUPFAM" id="SSF52540">
    <property type="entry name" value="P-loop containing nucleoside triphosphate hydrolases"/>
    <property type="match status" value="1"/>
</dbReference>